<dbReference type="InterPro" id="IPR036265">
    <property type="entry name" value="HIT-like_sf"/>
</dbReference>
<evidence type="ECO:0000313" key="3">
    <source>
        <dbReference type="EnsemblProtists" id="EKX36179"/>
    </source>
</evidence>
<evidence type="ECO:0008006" key="5">
    <source>
        <dbReference type="Google" id="ProtNLM"/>
    </source>
</evidence>
<proteinExistence type="predicted"/>
<dbReference type="SUPFAM" id="SSF54197">
    <property type="entry name" value="HIT-like"/>
    <property type="match status" value="1"/>
</dbReference>
<dbReference type="Proteomes" id="UP000011087">
    <property type="component" value="Unassembled WGS sequence"/>
</dbReference>
<dbReference type="PANTHER" id="PTHR12978:SF0">
    <property type="entry name" value="M7GPPPX DIPHOSPHATASE"/>
    <property type="match status" value="1"/>
</dbReference>
<dbReference type="AlphaFoldDB" id="L1IF88"/>
<reference evidence="4" key="2">
    <citation type="submission" date="2012-11" db="EMBL/GenBank/DDBJ databases">
        <authorList>
            <person name="Kuo A."/>
            <person name="Curtis B.A."/>
            <person name="Tanifuji G."/>
            <person name="Burki F."/>
            <person name="Gruber A."/>
            <person name="Irimia M."/>
            <person name="Maruyama S."/>
            <person name="Arias M.C."/>
            <person name="Ball S.G."/>
            <person name="Gile G.H."/>
            <person name="Hirakawa Y."/>
            <person name="Hopkins J.F."/>
            <person name="Rensing S.A."/>
            <person name="Schmutz J."/>
            <person name="Symeonidi A."/>
            <person name="Elias M."/>
            <person name="Eveleigh R.J."/>
            <person name="Herman E.K."/>
            <person name="Klute M.J."/>
            <person name="Nakayama T."/>
            <person name="Obornik M."/>
            <person name="Reyes-Prieto A."/>
            <person name="Armbrust E.V."/>
            <person name="Aves S.J."/>
            <person name="Beiko R.G."/>
            <person name="Coutinho P."/>
            <person name="Dacks J.B."/>
            <person name="Durnford D.G."/>
            <person name="Fast N.M."/>
            <person name="Green B.R."/>
            <person name="Grisdale C."/>
            <person name="Hempe F."/>
            <person name="Henrissat B."/>
            <person name="Hoppner M.P."/>
            <person name="Ishida K.-I."/>
            <person name="Kim E."/>
            <person name="Koreny L."/>
            <person name="Kroth P.G."/>
            <person name="Liu Y."/>
            <person name="Malik S.-B."/>
            <person name="Maier U.G."/>
            <person name="McRose D."/>
            <person name="Mock T."/>
            <person name="Neilson J.A."/>
            <person name="Onodera N.T."/>
            <person name="Poole A.M."/>
            <person name="Pritham E.J."/>
            <person name="Richards T.A."/>
            <person name="Rocap G."/>
            <person name="Roy S.W."/>
            <person name="Sarai C."/>
            <person name="Schaack S."/>
            <person name="Shirato S."/>
            <person name="Slamovits C.H."/>
            <person name="Spencer D.F."/>
            <person name="Suzuki S."/>
            <person name="Worden A.Z."/>
            <person name="Zauner S."/>
            <person name="Barry K."/>
            <person name="Bell C."/>
            <person name="Bharti A.K."/>
            <person name="Crow J.A."/>
            <person name="Grimwood J."/>
            <person name="Kramer R."/>
            <person name="Lindquist E."/>
            <person name="Lucas S."/>
            <person name="Salamov A."/>
            <person name="McFadden G.I."/>
            <person name="Lane C.E."/>
            <person name="Keeling P.J."/>
            <person name="Gray M.W."/>
            <person name="Grigoriev I.V."/>
            <person name="Archibald J.M."/>
        </authorList>
    </citation>
    <scope>NUCLEOTIDE SEQUENCE</scope>
    <source>
        <strain evidence="4">CCMP2712</strain>
    </source>
</reference>
<dbReference type="KEGG" id="gtt:GUITHDRAFT_79107"/>
<dbReference type="EMBL" id="JH993101">
    <property type="protein sequence ID" value="EKX34888.1"/>
    <property type="molecule type" value="Genomic_DNA"/>
</dbReference>
<dbReference type="EnsemblProtists" id="EKX36179">
    <property type="protein sequence ID" value="EKX36179"/>
    <property type="gene ID" value="GUITHDRAFT_79107"/>
</dbReference>
<keyword evidence="4" id="KW-1185">Reference proteome</keyword>
<dbReference type="GO" id="GO:0005634">
    <property type="term" value="C:nucleus"/>
    <property type="evidence" value="ECO:0007669"/>
    <property type="project" value="TreeGrafter"/>
</dbReference>
<reference evidence="1 4" key="1">
    <citation type="journal article" date="2012" name="Nature">
        <title>Algal genomes reveal evolutionary mosaicism and the fate of nucleomorphs.</title>
        <authorList>
            <consortium name="DOE Joint Genome Institute"/>
            <person name="Curtis B.A."/>
            <person name="Tanifuji G."/>
            <person name="Burki F."/>
            <person name="Gruber A."/>
            <person name="Irimia M."/>
            <person name="Maruyama S."/>
            <person name="Arias M.C."/>
            <person name="Ball S.G."/>
            <person name="Gile G.H."/>
            <person name="Hirakawa Y."/>
            <person name="Hopkins J.F."/>
            <person name="Kuo A."/>
            <person name="Rensing S.A."/>
            <person name="Schmutz J."/>
            <person name="Symeonidi A."/>
            <person name="Elias M."/>
            <person name="Eveleigh R.J."/>
            <person name="Herman E.K."/>
            <person name="Klute M.J."/>
            <person name="Nakayama T."/>
            <person name="Obornik M."/>
            <person name="Reyes-Prieto A."/>
            <person name="Armbrust E.V."/>
            <person name="Aves S.J."/>
            <person name="Beiko R.G."/>
            <person name="Coutinho P."/>
            <person name="Dacks J.B."/>
            <person name="Durnford D.G."/>
            <person name="Fast N.M."/>
            <person name="Green B.R."/>
            <person name="Grisdale C.J."/>
            <person name="Hempel F."/>
            <person name="Henrissat B."/>
            <person name="Hoppner M.P."/>
            <person name="Ishida K."/>
            <person name="Kim E."/>
            <person name="Koreny L."/>
            <person name="Kroth P.G."/>
            <person name="Liu Y."/>
            <person name="Malik S.B."/>
            <person name="Maier U.G."/>
            <person name="McRose D."/>
            <person name="Mock T."/>
            <person name="Neilson J.A."/>
            <person name="Onodera N.T."/>
            <person name="Poole A.M."/>
            <person name="Pritham E.J."/>
            <person name="Richards T.A."/>
            <person name="Rocap G."/>
            <person name="Roy S.W."/>
            <person name="Sarai C."/>
            <person name="Schaack S."/>
            <person name="Shirato S."/>
            <person name="Slamovits C.H."/>
            <person name="Spencer D.F."/>
            <person name="Suzuki S."/>
            <person name="Worden A.Z."/>
            <person name="Zauner S."/>
            <person name="Barry K."/>
            <person name="Bell C."/>
            <person name="Bharti A.K."/>
            <person name="Crow J.A."/>
            <person name="Grimwood J."/>
            <person name="Kramer R."/>
            <person name="Lindquist E."/>
            <person name="Lucas S."/>
            <person name="Salamov A."/>
            <person name="McFadden G.I."/>
            <person name="Lane C.E."/>
            <person name="Keeling P.J."/>
            <person name="Gray M.W."/>
            <person name="Grigoriev I.V."/>
            <person name="Archibald J.M."/>
        </authorList>
    </citation>
    <scope>NUCLEOTIDE SEQUENCE</scope>
    <source>
        <strain evidence="1 4">CCMP2712</strain>
    </source>
</reference>
<dbReference type="GO" id="GO:0000932">
    <property type="term" value="C:P-body"/>
    <property type="evidence" value="ECO:0007669"/>
    <property type="project" value="TreeGrafter"/>
</dbReference>
<evidence type="ECO:0000313" key="4">
    <source>
        <dbReference type="Proteomes" id="UP000011087"/>
    </source>
</evidence>
<protein>
    <recommendedName>
        <fullName evidence="5">HIT domain-containing protein</fullName>
    </recommendedName>
</protein>
<evidence type="ECO:0000313" key="1">
    <source>
        <dbReference type="EMBL" id="EKX34888.1"/>
    </source>
</evidence>
<accession>L1IF88</accession>
<dbReference type="GeneID" id="17292925"/>
<reference evidence="3" key="3">
    <citation type="submission" date="2015-06" db="UniProtKB">
        <authorList>
            <consortium name="EnsemblProtists"/>
        </authorList>
    </citation>
    <scope>IDENTIFICATION</scope>
</reference>
<dbReference type="RefSeq" id="XP_005821868.1">
    <property type="nucleotide sequence ID" value="XM_005821811.1"/>
</dbReference>
<dbReference type="Gene3D" id="3.30.428.10">
    <property type="entry name" value="HIT-like"/>
    <property type="match status" value="1"/>
</dbReference>
<dbReference type="eggNOG" id="KOG3969">
    <property type="taxonomic scope" value="Eukaryota"/>
</dbReference>
<evidence type="ECO:0000313" key="2">
    <source>
        <dbReference type="EMBL" id="EKX36179.1"/>
    </source>
</evidence>
<gene>
    <name evidence="2" type="ORF">GUITHDRAFT_79107</name>
    <name evidence="1" type="ORF">GUITHDRAFT_80213</name>
</gene>
<dbReference type="GeneID" id="17291650"/>
<dbReference type="EMBL" id="JH993078">
    <property type="protein sequence ID" value="EKX36179.1"/>
    <property type="molecule type" value="Genomic_DNA"/>
</dbReference>
<sequence>MPRKQWVYEVIRGERETDNVLLDTPEFVFLPDTHALNDGKTINWLAVVKDRGLKTLRDLRGCHLPMLRRLRVQCTEYILANTEWKRHNIMAYFHYLPSVFQLHVHFCAPYGSYTTLDVFKVHPLDTVIGNLEIDSEYYRKAVLPTVVVGNSALLGVYGLTAVNNDYRNVESPEIQPIGWK</sequence>
<name>L1IF88_GUITC</name>
<dbReference type="InterPro" id="IPR008594">
    <property type="entry name" value="DcpS/DCS2"/>
</dbReference>
<dbReference type="EnsemblProtists" id="EKX34888">
    <property type="protein sequence ID" value="EKX34888"/>
    <property type="gene ID" value="GUITHDRAFT_80213"/>
</dbReference>
<dbReference type="GO" id="GO:0000340">
    <property type="term" value="F:RNA 7-methylguanosine cap binding"/>
    <property type="evidence" value="ECO:0007669"/>
    <property type="project" value="TreeGrafter"/>
</dbReference>
<dbReference type="Pfam" id="PF11969">
    <property type="entry name" value="DcpS_C"/>
    <property type="match status" value="1"/>
</dbReference>
<dbReference type="PANTHER" id="PTHR12978">
    <property type="entry name" value="HISTIDINE TRIAD HIT PROTEIN MEMBER"/>
    <property type="match status" value="1"/>
</dbReference>
<dbReference type="RefSeq" id="XP_005823159.1">
    <property type="nucleotide sequence ID" value="XM_005823102.1"/>
</dbReference>
<dbReference type="OrthoDB" id="10264956at2759"/>
<dbReference type="HOGENOM" id="CLU_110030_0_0_1"/>
<dbReference type="GO" id="GO:0016787">
    <property type="term" value="F:hydrolase activity"/>
    <property type="evidence" value="ECO:0007669"/>
    <property type="project" value="InterPro"/>
</dbReference>
<organism evidence="1">
    <name type="scientific">Guillardia theta (strain CCMP2712)</name>
    <name type="common">Cryptophyte</name>
    <dbReference type="NCBI Taxonomy" id="905079"/>
    <lineage>
        <taxon>Eukaryota</taxon>
        <taxon>Cryptophyceae</taxon>
        <taxon>Pyrenomonadales</taxon>
        <taxon>Geminigeraceae</taxon>
        <taxon>Guillardia</taxon>
    </lineage>
</organism>
<dbReference type="PaxDb" id="55529-EKX34888"/>
<dbReference type="GO" id="GO:0000290">
    <property type="term" value="P:deadenylation-dependent decapping of nuclear-transcribed mRNA"/>
    <property type="evidence" value="ECO:0007669"/>
    <property type="project" value="InterPro"/>
</dbReference>
<dbReference type="KEGG" id="gtt:GUITHDRAFT_80213"/>